<feature type="region of interest" description="Disordered" evidence="1">
    <location>
        <begin position="262"/>
        <end position="309"/>
    </location>
</feature>
<accession>A0AAF0YLX1</accession>
<protein>
    <submittedName>
        <fullName evidence="2">Uncharacterized protein</fullName>
    </submittedName>
</protein>
<dbReference type="EMBL" id="CP086720">
    <property type="protein sequence ID" value="WOO85958.1"/>
    <property type="molecule type" value="Genomic_DNA"/>
</dbReference>
<gene>
    <name evidence="2" type="ORF">LOC62_07G009447</name>
</gene>
<keyword evidence="3" id="KW-1185">Reference proteome</keyword>
<proteinExistence type="predicted"/>
<feature type="compositionally biased region" description="Polar residues" evidence="1">
    <location>
        <begin position="297"/>
        <end position="309"/>
    </location>
</feature>
<name>A0AAF0YLX1_9TREE</name>
<dbReference type="RefSeq" id="XP_062631984.1">
    <property type="nucleotide sequence ID" value="XM_062776000.1"/>
</dbReference>
<dbReference type="Proteomes" id="UP000827549">
    <property type="component" value="Chromosome 7"/>
</dbReference>
<sequence>MSVTDILNGTIKTEAEFAAARSTLSLPVIKATVLKYLAEDEGVGSWARLAGLQAARDSTLKALIAFVDPESSTTKFDDCEAENRKEVAIGTLETLAGIHTAANDASEEVEQEVTARFQCFDDDSDLVKELKEAVTQPAASLHDDVIARAAASCSEITKILGQYDSSKDKNALGASRAGLETTLGALQEYCACKVARAKDIVRIKFNHIALCYASVGSEGGVTNFLEVMREGALAQNINDLLAVTNRINDYVPGGNSSYTNGGFVNDASHAGSPDWPSMQAKDELNDDNNSKKAAADGQSQDSAPNSPPA</sequence>
<reference evidence="2" key="1">
    <citation type="submission" date="2023-10" db="EMBL/GenBank/DDBJ databases">
        <authorList>
            <person name="Noh H."/>
        </authorList>
    </citation>
    <scope>NUCLEOTIDE SEQUENCE</scope>
    <source>
        <strain evidence="2">DUCC4014</strain>
    </source>
</reference>
<evidence type="ECO:0000313" key="2">
    <source>
        <dbReference type="EMBL" id="WOO85958.1"/>
    </source>
</evidence>
<evidence type="ECO:0000313" key="3">
    <source>
        <dbReference type="Proteomes" id="UP000827549"/>
    </source>
</evidence>
<dbReference type="GeneID" id="87812608"/>
<organism evidence="2 3">
    <name type="scientific">Vanrija pseudolonga</name>
    <dbReference type="NCBI Taxonomy" id="143232"/>
    <lineage>
        <taxon>Eukaryota</taxon>
        <taxon>Fungi</taxon>
        <taxon>Dikarya</taxon>
        <taxon>Basidiomycota</taxon>
        <taxon>Agaricomycotina</taxon>
        <taxon>Tremellomycetes</taxon>
        <taxon>Trichosporonales</taxon>
        <taxon>Trichosporonaceae</taxon>
        <taxon>Vanrija</taxon>
    </lineage>
</organism>
<feature type="compositionally biased region" description="Basic and acidic residues" evidence="1">
    <location>
        <begin position="280"/>
        <end position="294"/>
    </location>
</feature>
<dbReference type="AlphaFoldDB" id="A0AAF0YLX1"/>
<evidence type="ECO:0000256" key="1">
    <source>
        <dbReference type="SAM" id="MobiDB-lite"/>
    </source>
</evidence>